<dbReference type="KEGG" id="psl:Psta_0121"/>
<dbReference type="EMBL" id="CP001848">
    <property type="protein sequence ID" value="ADB14817.1"/>
    <property type="molecule type" value="Genomic_DNA"/>
</dbReference>
<dbReference type="HOGENOM" id="CLU_2261146_0_0_0"/>
<evidence type="ECO:0000256" key="1">
    <source>
        <dbReference type="SAM" id="Phobius"/>
    </source>
</evidence>
<sequence length="103" mass="11340">MMEFNRNQYLMAGLVILLLGIQLRSIDAVVLNERATKFLAQRMQDIKGTEIASTSDLATHYAANQPVATVKHRMEPPKWLGWALVSVGSVLVLHSLALKKPGG</sequence>
<reference evidence="2 3" key="1">
    <citation type="journal article" date="2009" name="Stand. Genomic Sci.">
        <title>Complete genome sequence of Pirellula staleyi type strain (ATCC 27377).</title>
        <authorList>
            <person name="Clum A."/>
            <person name="Tindall B.J."/>
            <person name="Sikorski J."/>
            <person name="Ivanova N."/>
            <person name="Mavrommatis K."/>
            <person name="Lucas S."/>
            <person name="Glavina del Rio T."/>
            <person name="Nolan M."/>
            <person name="Chen F."/>
            <person name="Tice H."/>
            <person name="Pitluck S."/>
            <person name="Cheng J.F."/>
            <person name="Chertkov O."/>
            <person name="Brettin T."/>
            <person name="Han C."/>
            <person name="Detter J.C."/>
            <person name="Kuske C."/>
            <person name="Bruce D."/>
            <person name="Goodwin L."/>
            <person name="Ovchinikova G."/>
            <person name="Pati A."/>
            <person name="Mikhailova N."/>
            <person name="Chen A."/>
            <person name="Palaniappan K."/>
            <person name="Land M."/>
            <person name="Hauser L."/>
            <person name="Chang Y.J."/>
            <person name="Jeffries C.D."/>
            <person name="Chain P."/>
            <person name="Rohde M."/>
            <person name="Goker M."/>
            <person name="Bristow J."/>
            <person name="Eisen J.A."/>
            <person name="Markowitz V."/>
            <person name="Hugenholtz P."/>
            <person name="Kyrpides N.C."/>
            <person name="Klenk H.P."/>
            <person name="Lapidus A."/>
        </authorList>
    </citation>
    <scope>NUCLEOTIDE SEQUENCE [LARGE SCALE GENOMIC DNA]</scope>
    <source>
        <strain evidence="3">ATCC 27377 / DSM 6068 / ICPB 4128</strain>
    </source>
</reference>
<evidence type="ECO:0000313" key="2">
    <source>
        <dbReference type="EMBL" id="ADB14817.1"/>
    </source>
</evidence>
<dbReference type="OrthoDB" id="289134at2"/>
<accession>D2R0E9</accession>
<proteinExistence type="predicted"/>
<dbReference type="eggNOG" id="ENOG5033ND4">
    <property type="taxonomic scope" value="Bacteria"/>
</dbReference>
<dbReference type="AlphaFoldDB" id="D2R0E9"/>
<feature type="transmembrane region" description="Helical" evidence="1">
    <location>
        <begin position="79"/>
        <end position="98"/>
    </location>
</feature>
<organism evidence="2 3">
    <name type="scientific">Pirellula staleyi (strain ATCC 27377 / DSM 6068 / ICPB 4128)</name>
    <name type="common">Pirella staleyi</name>
    <dbReference type="NCBI Taxonomy" id="530564"/>
    <lineage>
        <taxon>Bacteria</taxon>
        <taxon>Pseudomonadati</taxon>
        <taxon>Planctomycetota</taxon>
        <taxon>Planctomycetia</taxon>
        <taxon>Pirellulales</taxon>
        <taxon>Pirellulaceae</taxon>
        <taxon>Pirellula</taxon>
    </lineage>
</organism>
<dbReference type="Proteomes" id="UP000001887">
    <property type="component" value="Chromosome"/>
</dbReference>
<keyword evidence="1" id="KW-1133">Transmembrane helix</keyword>
<keyword evidence="3" id="KW-1185">Reference proteome</keyword>
<keyword evidence="1" id="KW-0812">Transmembrane</keyword>
<name>D2R0E9_PIRSD</name>
<gene>
    <name evidence="2" type="ordered locus">Psta_0121</name>
</gene>
<evidence type="ECO:0000313" key="3">
    <source>
        <dbReference type="Proteomes" id="UP000001887"/>
    </source>
</evidence>
<protein>
    <submittedName>
        <fullName evidence="2">Uncharacterized protein</fullName>
    </submittedName>
</protein>
<keyword evidence="1" id="KW-0472">Membrane</keyword>